<dbReference type="PROSITE" id="PS51186">
    <property type="entry name" value="GNAT"/>
    <property type="match status" value="1"/>
</dbReference>
<dbReference type="EMBL" id="VFPQ01000001">
    <property type="protein sequence ID" value="TQM75511.1"/>
    <property type="molecule type" value="Genomic_DNA"/>
</dbReference>
<dbReference type="PANTHER" id="PTHR43792">
    <property type="entry name" value="GNAT FAMILY, PUTATIVE (AFU_ORTHOLOGUE AFUA_3G00765)-RELATED-RELATED"/>
    <property type="match status" value="1"/>
</dbReference>
<dbReference type="InterPro" id="IPR051531">
    <property type="entry name" value="N-acetyltransferase"/>
</dbReference>
<dbReference type="SUPFAM" id="SSF55729">
    <property type="entry name" value="Acyl-CoA N-acyltransferases (Nat)"/>
    <property type="match status" value="1"/>
</dbReference>
<keyword evidence="2" id="KW-0808">Transferase</keyword>
<dbReference type="PANTHER" id="PTHR43792:SF1">
    <property type="entry name" value="N-ACETYLTRANSFERASE DOMAIN-CONTAINING PROTEIN"/>
    <property type="match status" value="1"/>
</dbReference>
<organism evidence="2 3">
    <name type="scientific">Thermopolyspora flexuosa</name>
    <dbReference type="NCBI Taxonomy" id="103836"/>
    <lineage>
        <taxon>Bacteria</taxon>
        <taxon>Bacillati</taxon>
        <taxon>Actinomycetota</taxon>
        <taxon>Actinomycetes</taxon>
        <taxon>Streptosporangiales</taxon>
        <taxon>Streptosporangiaceae</taxon>
        <taxon>Thermopolyspora</taxon>
    </lineage>
</organism>
<gene>
    <name evidence="2" type="ORF">FHX40_2221</name>
</gene>
<accession>A0A543IY79</accession>
<protein>
    <submittedName>
        <fullName evidence="2">RimJ/RimL family protein N-acetyltransferase</fullName>
    </submittedName>
</protein>
<name>A0A543IY79_9ACTN</name>
<feature type="domain" description="N-acetyltransferase" evidence="1">
    <location>
        <begin position="13"/>
        <end position="180"/>
    </location>
</feature>
<evidence type="ECO:0000313" key="2">
    <source>
        <dbReference type="EMBL" id="TQM75511.1"/>
    </source>
</evidence>
<dbReference type="Proteomes" id="UP000319213">
    <property type="component" value="Unassembled WGS sequence"/>
</dbReference>
<dbReference type="InterPro" id="IPR000182">
    <property type="entry name" value="GNAT_dom"/>
</dbReference>
<proteinExistence type="predicted"/>
<evidence type="ECO:0000259" key="1">
    <source>
        <dbReference type="PROSITE" id="PS51186"/>
    </source>
</evidence>
<dbReference type="RefSeq" id="WP_142259515.1">
    <property type="nucleotide sequence ID" value="NZ_BMPV01000001.1"/>
</dbReference>
<evidence type="ECO:0000313" key="3">
    <source>
        <dbReference type="Proteomes" id="UP000319213"/>
    </source>
</evidence>
<keyword evidence="3" id="KW-1185">Reference proteome</keyword>
<sequence length="190" mass="22178">MLKPDYPLRTERLIIRPFNLGDLYDLHAFHSLPEVARYLYWEARDLDQTRQALEDKILRSALYDEGQALSLAAELADSGVLVGDLTLFWHSRTHRHGEIGFVFNPAYHGRGLATEAARELLRLGFEELGLHRVTGRCDARNIRSARVMERLGMRREAHFVENEFVKGEWTDEYVYAILRREWLRQREPGA</sequence>
<dbReference type="GO" id="GO:0016747">
    <property type="term" value="F:acyltransferase activity, transferring groups other than amino-acyl groups"/>
    <property type="evidence" value="ECO:0007669"/>
    <property type="project" value="InterPro"/>
</dbReference>
<dbReference type="Gene3D" id="3.40.630.30">
    <property type="match status" value="1"/>
</dbReference>
<dbReference type="InterPro" id="IPR016181">
    <property type="entry name" value="Acyl_CoA_acyltransferase"/>
</dbReference>
<comment type="caution">
    <text evidence="2">The sequence shown here is derived from an EMBL/GenBank/DDBJ whole genome shotgun (WGS) entry which is preliminary data.</text>
</comment>
<dbReference type="OrthoDB" id="9132139at2"/>
<dbReference type="AlphaFoldDB" id="A0A543IY79"/>
<dbReference type="Pfam" id="PF13302">
    <property type="entry name" value="Acetyltransf_3"/>
    <property type="match status" value="1"/>
</dbReference>
<reference evidence="2 3" key="1">
    <citation type="submission" date="2019-06" db="EMBL/GenBank/DDBJ databases">
        <title>Sequencing the genomes of 1000 actinobacteria strains.</title>
        <authorList>
            <person name="Klenk H.-P."/>
        </authorList>
    </citation>
    <scope>NUCLEOTIDE SEQUENCE [LARGE SCALE GENOMIC DNA]</scope>
    <source>
        <strain evidence="2 3">DSM 43186</strain>
    </source>
</reference>